<comment type="caution">
    <text evidence="2">The sequence shown here is derived from an EMBL/GenBank/DDBJ whole genome shotgun (WGS) entry which is preliminary data.</text>
</comment>
<feature type="domain" description="TfoX N-terminal" evidence="1">
    <location>
        <begin position="20"/>
        <end position="100"/>
    </location>
</feature>
<evidence type="ECO:0000259" key="1">
    <source>
        <dbReference type="Pfam" id="PF04993"/>
    </source>
</evidence>
<dbReference type="RefSeq" id="WP_202660495.1">
    <property type="nucleotide sequence ID" value="NZ_JAESVP010000005.1"/>
</dbReference>
<protein>
    <submittedName>
        <fullName evidence="2">TfoX/Sxy family protein</fullName>
    </submittedName>
</protein>
<name>A0A8J7SUI1_9RHOB</name>
<sequence length="116" mass="12287">MAWDEGLAQLLRDDLAGHGIVEKKMFGGLAFLLNGHMVCGVHRGGAMFRVGKEGYAAALAVPGITPMMMGDRPMAAMVDASDQAIADDARRGQIMALALAVVQSLPPKLAKPRKSR</sequence>
<organism evidence="2 3">
    <name type="scientific">Fuscibacter oryzae</name>
    <dbReference type="NCBI Taxonomy" id="2803939"/>
    <lineage>
        <taxon>Bacteria</taxon>
        <taxon>Pseudomonadati</taxon>
        <taxon>Pseudomonadota</taxon>
        <taxon>Alphaproteobacteria</taxon>
        <taxon>Rhodobacterales</taxon>
        <taxon>Paracoccaceae</taxon>
        <taxon>Fuscibacter</taxon>
    </lineage>
</organism>
<gene>
    <name evidence="2" type="ORF">JI744_10490</name>
</gene>
<reference evidence="2" key="1">
    <citation type="submission" date="2021-01" db="EMBL/GenBank/DDBJ databases">
        <title>Genome seq and assembly of Tabrizicola sp. KVB23.</title>
        <authorList>
            <person name="Chhetri G."/>
        </authorList>
    </citation>
    <scope>NUCLEOTIDE SEQUENCE</scope>
    <source>
        <strain evidence="2">KVB23</strain>
    </source>
</reference>
<evidence type="ECO:0000313" key="3">
    <source>
        <dbReference type="Proteomes" id="UP000619033"/>
    </source>
</evidence>
<dbReference type="SUPFAM" id="SSF159894">
    <property type="entry name" value="YgaC/TfoX-N like"/>
    <property type="match status" value="1"/>
</dbReference>
<dbReference type="Proteomes" id="UP000619033">
    <property type="component" value="Unassembled WGS sequence"/>
</dbReference>
<dbReference type="InterPro" id="IPR007076">
    <property type="entry name" value="TfoX_N"/>
</dbReference>
<dbReference type="Gene3D" id="3.30.1460.30">
    <property type="entry name" value="YgaC/TfoX-N like chaperone"/>
    <property type="match status" value="1"/>
</dbReference>
<keyword evidence="3" id="KW-1185">Reference proteome</keyword>
<dbReference type="EMBL" id="JAESVP010000005">
    <property type="protein sequence ID" value="MBL4928532.1"/>
    <property type="molecule type" value="Genomic_DNA"/>
</dbReference>
<accession>A0A8J7SUI1</accession>
<evidence type="ECO:0000313" key="2">
    <source>
        <dbReference type="EMBL" id="MBL4928532.1"/>
    </source>
</evidence>
<dbReference type="AlphaFoldDB" id="A0A8J7SUI1"/>
<proteinExistence type="predicted"/>
<dbReference type="Pfam" id="PF04993">
    <property type="entry name" value="TfoX_N"/>
    <property type="match status" value="1"/>
</dbReference>